<feature type="domain" description="Carrier" evidence="4">
    <location>
        <begin position="835"/>
        <end position="911"/>
    </location>
</feature>
<dbReference type="RefSeq" id="WP_211301432.1">
    <property type="nucleotide sequence ID" value="NZ_PYGA01000018.1"/>
</dbReference>
<dbReference type="Proteomes" id="UP000240542">
    <property type="component" value="Unassembled WGS sequence"/>
</dbReference>
<dbReference type="FunFam" id="3.40.47.10:FF:000019">
    <property type="entry name" value="Polyketide synthase type I"/>
    <property type="match status" value="1"/>
</dbReference>
<dbReference type="EMBL" id="PYGA01000018">
    <property type="protein sequence ID" value="PSK92341.1"/>
    <property type="molecule type" value="Genomic_DNA"/>
</dbReference>
<dbReference type="SMART" id="SM00823">
    <property type="entry name" value="PKS_PP"/>
    <property type="match status" value="1"/>
</dbReference>
<dbReference type="GO" id="GO:0006633">
    <property type="term" value="P:fatty acid biosynthetic process"/>
    <property type="evidence" value="ECO:0007669"/>
    <property type="project" value="InterPro"/>
</dbReference>
<dbReference type="GO" id="GO:0004312">
    <property type="term" value="F:fatty acid synthase activity"/>
    <property type="evidence" value="ECO:0007669"/>
    <property type="project" value="TreeGrafter"/>
</dbReference>
<dbReference type="AlphaFoldDB" id="A0A2P8D550"/>
<dbReference type="InterPro" id="IPR020806">
    <property type="entry name" value="PKS_PP-bd"/>
</dbReference>
<dbReference type="InterPro" id="IPR050091">
    <property type="entry name" value="PKS_NRPS_Biosynth_Enz"/>
</dbReference>
<dbReference type="InterPro" id="IPR020841">
    <property type="entry name" value="PKS_Beta-ketoAc_synthase_dom"/>
</dbReference>
<dbReference type="PANTHER" id="PTHR43775">
    <property type="entry name" value="FATTY ACID SYNTHASE"/>
    <property type="match status" value="1"/>
</dbReference>
<dbReference type="PROSITE" id="PS52004">
    <property type="entry name" value="KS3_2"/>
    <property type="match status" value="1"/>
</dbReference>
<proteinExistence type="predicted"/>
<dbReference type="SMART" id="SM01294">
    <property type="entry name" value="PKS_PP_betabranch"/>
    <property type="match status" value="1"/>
</dbReference>
<dbReference type="InterPro" id="IPR014043">
    <property type="entry name" value="Acyl_transferase_dom"/>
</dbReference>
<dbReference type="InterPro" id="IPR032821">
    <property type="entry name" value="PKS_assoc"/>
</dbReference>
<dbReference type="GO" id="GO:0005886">
    <property type="term" value="C:plasma membrane"/>
    <property type="evidence" value="ECO:0007669"/>
    <property type="project" value="TreeGrafter"/>
</dbReference>
<dbReference type="GO" id="GO:0004315">
    <property type="term" value="F:3-oxoacyl-[acyl-carrier-protein] synthase activity"/>
    <property type="evidence" value="ECO:0007669"/>
    <property type="project" value="InterPro"/>
</dbReference>
<comment type="caution">
    <text evidence="6">The sequence shown here is derived from an EMBL/GenBank/DDBJ whole genome shotgun (WGS) entry which is preliminary data.</text>
</comment>
<dbReference type="Pfam" id="PF00698">
    <property type="entry name" value="Acyl_transf_1"/>
    <property type="match status" value="1"/>
</dbReference>
<dbReference type="Pfam" id="PF00109">
    <property type="entry name" value="ketoacyl-synt"/>
    <property type="match status" value="1"/>
</dbReference>
<dbReference type="InterPro" id="IPR016039">
    <property type="entry name" value="Thiolase-like"/>
</dbReference>
<dbReference type="Pfam" id="PF00550">
    <property type="entry name" value="PP-binding"/>
    <property type="match status" value="1"/>
</dbReference>
<keyword evidence="1" id="KW-0596">Phosphopantetheine</keyword>
<feature type="domain" description="Ketosynthase family 3 (KS3)" evidence="5">
    <location>
        <begin position="32"/>
        <end position="451"/>
    </location>
</feature>
<evidence type="ECO:0000313" key="7">
    <source>
        <dbReference type="Proteomes" id="UP000240542"/>
    </source>
</evidence>
<dbReference type="Gene3D" id="1.10.1240.100">
    <property type="match status" value="1"/>
</dbReference>
<dbReference type="InterPro" id="IPR036736">
    <property type="entry name" value="ACP-like_sf"/>
</dbReference>
<protein>
    <submittedName>
        <fullName evidence="6">Phosphopantetheine binding protein</fullName>
    </submittedName>
</protein>
<dbReference type="Gene3D" id="1.10.1200.10">
    <property type="entry name" value="ACP-like"/>
    <property type="match status" value="1"/>
</dbReference>
<name>A0A2P8D550_9ACTN</name>
<dbReference type="SUPFAM" id="SSF52151">
    <property type="entry name" value="FabD/lysophospholipase-like"/>
    <property type="match status" value="1"/>
</dbReference>
<dbReference type="Pfam" id="PF16197">
    <property type="entry name" value="KAsynt_C_assoc"/>
    <property type="match status" value="1"/>
</dbReference>
<accession>A0A2P8D550</accession>
<sequence length="928" mass="98664">MTRESELHGLLLEKALGRIEELEADLAAARGDRRVAVVGMGCRFPGANDPDQYWDLLAHGRDAVVEVPPDRWNADAFHDPDPGVPGRMCSRFGGFVARPADFDASFFGISPREAASIDPQHRLLLEVAWESFEHAGLPPQRLPAQTGVFVGVSNVDYREALSAQGHAAIDEYFSSGATPSTAGGRLSYHFGLTGPCLAVDTACSSSAVAVHLAVRALRAGECELALAGGVNRILTPHESISLSKAGMLSPDGRCRSFDAAANGYVRSEGCGLVVLKRLADALRDNDTVLAVIRGSATNQDGRRSGLTVPHGPSQQAVIRDALRDAGVAAADIGFVEAQGTGTALGDQIEAAALAEVFRGDRGPLVVGSAKSNIGHMESASSVGGLIKVVQAMRHGTIPPNLHFREPSPHIDWTDPPMHVPTTVERWPLDRRLAGVNSFGFGGTNCHIVLEQAPDEPPRSVGTSADRPRHLLTLSAKSAVALRDLALRYQTRLADTDSPVAAADVCFTANTGRGLFRHRLCVAGRDSRELADHLASWAADWSEVPSARVEGGETVNGCAPPAAPKIAFLFTGSEDAYAGMGRSLYTTQPTFRRVLEQCDRLLAERRGGPLVPAGVRADLFRGCVAGDAEDGDRGRLALFVVQHALAELWRSWGVAPHLVAGIGAGGTAAACAAGALSLGDALDLAAGREPAAGAYREPRIPLVMRAVDEDVGADLHERYGTEILVEIGPGISGRGRAPDRRPLRLPTLRPGGEWPGILMGLAHAYVRGAPVDWAGFDRDYSAMRRRVAVPTYPFQRERHWLADRVSTPAPGGARPLTAPVPAAARDLRREIESVSDGLPVLTGGVRALLAETLEYPGPIDPAADFTDLGMDSLMAAEFRERLQEALRVTVPRTFVSDHPNLDDLLTVLAEMLGSAMSSRTTPLHESTAP</sequence>
<dbReference type="Gene3D" id="3.40.47.10">
    <property type="match status" value="1"/>
</dbReference>
<keyword evidence="7" id="KW-1185">Reference proteome</keyword>
<dbReference type="InterPro" id="IPR014030">
    <property type="entry name" value="Ketoacyl_synth_N"/>
</dbReference>
<dbReference type="InterPro" id="IPR009081">
    <property type="entry name" value="PP-bd_ACP"/>
</dbReference>
<dbReference type="SMART" id="SM00825">
    <property type="entry name" value="PKS_KS"/>
    <property type="match status" value="1"/>
</dbReference>
<dbReference type="PROSITE" id="PS50075">
    <property type="entry name" value="CARRIER"/>
    <property type="match status" value="1"/>
</dbReference>
<evidence type="ECO:0000256" key="2">
    <source>
        <dbReference type="ARBA" id="ARBA00022553"/>
    </source>
</evidence>
<dbReference type="SUPFAM" id="SSF53901">
    <property type="entry name" value="Thiolase-like"/>
    <property type="match status" value="1"/>
</dbReference>
<dbReference type="InterPro" id="IPR016035">
    <property type="entry name" value="Acyl_Trfase/lysoPLipase"/>
</dbReference>
<keyword evidence="3" id="KW-0808">Transferase</keyword>
<dbReference type="CDD" id="cd00833">
    <property type="entry name" value="PKS"/>
    <property type="match status" value="1"/>
</dbReference>
<dbReference type="PROSITE" id="PS00606">
    <property type="entry name" value="KS3_1"/>
    <property type="match status" value="1"/>
</dbReference>
<dbReference type="Gene3D" id="3.30.70.3290">
    <property type="match status" value="1"/>
</dbReference>
<dbReference type="Pfam" id="PF02801">
    <property type="entry name" value="Ketoacyl-synt_C"/>
    <property type="match status" value="1"/>
</dbReference>
<dbReference type="InterPro" id="IPR018201">
    <property type="entry name" value="Ketoacyl_synth_AS"/>
</dbReference>
<dbReference type="SUPFAM" id="SSF47336">
    <property type="entry name" value="ACP-like"/>
    <property type="match status" value="1"/>
</dbReference>
<evidence type="ECO:0000259" key="5">
    <source>
        <dbReference type="PROSITE" id="PS52004"/>
    </source>
</evidence>
<evidence type="ECO:0000256" key="3">
    <source>
        <dbReference type="ARBA" id="ARBA00022679"/>
    </source>
</evidence>
<dbReference type="GO" id="GO:0005737">
    <property type="term" value="C:cytoplasm"/>
    <property type="evidence" value="ECO:0007669"/>
    <property type="project" value="TreeGrafter"/>
</dbReference>
<evidence type="ECO:0000313" key="6">
    <source>
        <dbReference type="EMBL" id="PSK92341.1"/>
    </source>
</evidence>
<evidence type="ECO:0000259" key="4">
    <source>
        <dbReference type="PROSITE" id="PS50075"/>
    </source>
</evidence>
<dbReference type="InterPro" id="IPR001227">
    <property type="entry name" value="Ac_transferase_dom_sf"/>
</dbReference>
<dbReference type="Gene3D" id="3.40.366.10">
    <property type="entry name" value="Malonyl-Coenzyme A Acyl Carrier Protein, domain 2"/>
    <property type="match status" value="2"/>
</dbReference>
<evidence type="ECO:0000256" key="1">
    <source>
        <dbReference type="ARBA" id="ARBA00022450"/>
    </source>
</evidence>
<dbReference type="InterPro" id="IPR014031">
    <property type="entry name" value="Ketoacyl_synth_C"/>
</dbReference>
<keyword evidence="2" id="KW-0597">Phosphoprotein</keyword>
<organism evidence="6 7">
    <name type="scientific">Murinocardiopsis flavida</name>
    <dbReference type="NCBI Taxonomy" id="645275"/>
    <lineage>
        <taxon>Bacteria</taxon>
        <taxon>Bacillati</taxon>
        <taxon>Actinomycetota</taxon>
        <taxon>Actinomycetes</taxon>
        <taxon>Streptosporangiales</taxon>
        <taxon>Nocardiopsidaceae</taxon>
        <taxon>Murinocardiopsis</taxon>
    </lineage>
</organism>
<dbReference type="GO" id="GO:0071770">
    <property type="term" value="P:DIM/DIP cell wall layer assembly"/>
    <property type="evidence" value="ECO:0007669"/>
    <property type="project" value="TreeGrafter"/>
</dbReference>
<dbReference type="SMART" id="SM00827">
    <property type="entry name" value="PKS_AT"/>
    <property type="match status" value="1"/>
</dbReference>
<dbReference type="PANTHER" id="PTHR43775:SF37">
    <property type="entry name" value="SI:DKEY-61P9.11"/>
    <property type="match status" value="1"/>
</dbReference>
<dbReference type="GO" id="GO:0031177">
    <property type="term" value="F:phosphopantetheine binding"/>
    <property type="evidence" value="ECO:0007669"/>
    <property type="project" value="InterPro"/>
</dbReference>
<gene>
    <name evidence="6" type="ORF">CLV63_118102</name>
</gene>
<reference evidence="6 7" key="1">
    <citation type="submission" date="2018-03" db="EMBL/GenBank/DDBJ databases">
        <title>Genomic Encyclopedia of Archaeal and Bacterial Type Strains, Phase II (KMG-II): from individual species to whole genera.</title>
        <authorList>
            <person name="Goeker M."/>
        </authorList>
    </citation>
    <scope>NUCLEOTIDE SEQUENCE [LARGE SCALE GENOMIC DNA]</scope>
    <source>
        <strain evidence="6 7">DSM 45312</strain>
    </source>
</reference>